<dbReference type="InterPro" id="IPR002104">
    <property type="entry name" value="Integrase_catalytic"/>
</dbReference>
<evidence type="ECO:0008006" key="10">
    <source>
        <dbReference type="Google" id="ProtNLM"/>
    </source>
</evidence>
<evidence type="ECO:0000256" key="1">
    <source>
        <dbReference type="ARBA" id="ARBA00008857"/>
    </source>
</evidence>
<evidence type="ECO:0000256" key="5">
    <source>
        <dbReference type="PROSITE-ProRule" id="PRU01248"/>
    </source>
</evidence>
<dbReference type="AlphaFoldDB" id="R2QLD8"/>
<dbReference type="PANTHER" id="PTHR30349">
    <property type="entry name" value="PHAGE INTEGRASE-RELATED"/>
    <property type="match status" value="1"/>
</dbReference>
<dbReference type="InterPro" id="IPR044068">
    <property type="entry name" value="CB"/>
</dbReference>
<evidence type="ECO:0000313" key="8">
    <source>
        <dbReference type="EMBL" id="EOH97402.1"/>
    </source>
</evidence>
<dbReference type="PATRIC" id="fig|1158607.3.peg.70"/>
<proteinExistence type="inferred from homology"/>
<dbReference type="Gene3D" id="1.10.150.130">
    <property type="match status" value="1"/>
</dbReference>
<evidence type="ECO:0000259" key="6">
    <source>
        <dbReference type="PROSITE" id="PS51898"/>
    </source>
</evidence>
<dbReference type="Pfam" id="PF00589">
    <property type="entry name" value="Phage_integrase"/>
    <property type="match status" value="1"/>
</dbReference>
<dbReference type="PANTHER" id="PTHR30349:SF41">
    <property type="entry name" value="INTEGRASE_RECOMBINASE PROTEIN MJ0367-RELATED"/>
    <property type="match status" value="1"/>
</dbReference>
<dbReference type="GO" id="GO:0015074">
    <property type="term" value="P:DNA integration"/>
    <property type="evidence" value="ECO:0007669"/>
    <property type="project" value="UniProtKB-KW"/>
</dbReference>
<reference evidence="8 9" key="1">
    <citation type="submission" date="2013-02" db="EMBL/GenBank/DDBJ databases">
        <title>The Genome Sequence of Enterococcus pallens BAA-351.</title>
        <authorList>
            <consortium name="The Broad Institute Genome Sequencing Platform"/>
            <consortium name="The Broad Institute Genome Sequencing Center for Infectious Disease"/>
            <person name="Earl A.M."/>
            <person name="Gilmore M.S."/>
            <person name="Lebreton F."/>
            <person name="Walker B."/>
            <person name="Young S.K."/>
            <person name="Zeng Q."/>
            <person name="Gargeya S."/>
            <person name="Fitzgerald M."/>
            <person name="Haas B."/>
            <person name="Abouelleil A."/>
            <person name="Alvarado L."/>
            <person name="Arachchi H.M."/>
            <person name="Berlin A.M."/>
            <person name="Chapman S.B."/>
            <person name="Dewar J."/>
            <person name="Goldberg J."/>
            <person name="Griggs A."/>
            <person name="Gujja S."/>
            <person name="Hansen M."/>
            <person name="Howarth C."/>
            <person name="Imamovic A."/>
            <person name="Larimer J."/>
            <person name="McCowan C."/>
            <person name="Murphy C."/>
            <person name="Neiman D."/>
            <person name="Pearson M."/>
            <person name="Priest M."/>
            <person name="Roberts A."/>
            <person name="Saif S."/>
            <person name="Shea T."/>
            <person name="Sisk P."/>
            <person name="Sykes S."/>
            <person name="Wortman J."/>
            <person name="Nusbaum C."/>
            <person name="Birren B."/>
        </authorList>
    </citation>
    <scope>NUCLEOTIDE SEQUENCE [LARGE SCALE GENOMIC DNA]</scope>
    <source>
        <strain evidence="8 9">ATCC BAA-351</strain>
    </source>
</reference>
<evidence type="ECO:0000313" key="9">
    <source>
        <dbReference type="Proteomes" id="UP000013782"/>
    </source>
</evidence>
<keyword evidence="2" id="KW-0229">DNA integration</keyword>
<dbReference type="Gene3D" id="1.10.443.10">
    <property type="entry name" value="Intergrase catalytic core"/>
    <property type="match status" value="1"/>
</dbReference>
<dbReference type="InterPro" id="IPR004107">
    <property type="entry name" value="Integrase_SAM-like_N"/>
</dbReference>
<evidence type="ECO:0000256" key="3">
    <source>
        <dbReference type="ARBA" id="ARBA00023125"/>
    </source>
</evidence>
<dbReference type="HOGENOM" id="CLU_027562_17_1_9"/>
<sequence length="364" mass="42297">MARRGENIYKRKDGRWEGRYIKGRTESGRIRYGYVYDRSFKKLRKKLLHCKNLYENSNILSNDFRGTVKEWLNQWFKELEYEPLKPSTQASYQYKLIKYVLPYLGNKRLDKLTQEDIQALVQQLKQTNLSTSSIRLVLQIMKRSLRNVFQASMIVRLFDYVKLPKAAKTKIAALPRKEQLKVEESLAEKEVELPVAIALNTGMRIGEICALKWEDVDLSAKEITVRHTLQRIPVQNAEQKTVVIEGPVKSESSLRKIPINSSLLSLLKRIAEEKKSPYVIGKKQRYIEPRALNYQFKTFMKKLQLGAVHFHQLRHTFATRLLEKGADVATVSALLGHHSAKMTLDIYVDSTKEQRIKWVNALCS</sequence>
<comment type="similarity">
    <text evidence="1">Belongs to the 'phage' integrase family.</text>
</comment>
<feature type="domain" description="Tyr recombinase" evidence="6">
    <location>
        <begin position="169"/>
        <end position="360"/>
    </location>
</feature>
<keyword evidence="9" id="KW-1185">Reference proteome</keyword>
<gene>
    <name evidence="8" type="ORF">UAU_00070</name>
</gene>
<dbReference type="STRING" id="160454.RV10_GL004353"/>
<name>R2QLD8_9ENTE</name>
<evidence type="ECO:0000256" key="4">
    <source>
        <dbReference type="ARBA" id="ARBA00023172"/>
    </source>
</evidence>
<feature type="domain" description="Core-binding (CB)" evidence="7">
    <location>
        <begin position="66"/>
        <end position="149"/>
    </location>
</feature>
<organism evidence="8 9">
    <name type="scientific">Enterococcus pallens ATCC BAA-351</name>
    <dbReference type="NCBI Taxonomy" id="1158607"/>
    <lineage>
        <taxon>Bacteria</taxon>
        <taxon>Bacillati</taxon>
        <taxon>Bacillota</taxon>
        <taxon>Bacilli</taxon>
        <taxon>Lactobacillales</taxon>
        <taxon>Enterococcaceae</taxon>
        <taxon>Enterococcus</taxon>
    </lineage>
</organism>
<dbReference type="InterPro" id="IPR050090">
    <property type="entry name" value="Tyrosine_recombinase_XerCD"/>
</dbReference>
<dbReference type="Pfam" id="PF14659">
    <property type="entry name" value="Phage_int_SAM_3"/>
    <property type="match status" value="1"/>
</dbReference>
<dbReference type="eggNOG" id="COG0582">
    <property type="taxonomic scope" value="Bacteria"/>
</dbReference>
<dbReference type="EMBL" id="AJAQ01000001">
    <property type="protein sequence ID" value="EOH97402.1"/>
    <property type="molecule type" value="Genomic_DNA"/>
</dbReference>
<dbReference type="GO" id="GO:0006310">
    <property type="term" value="P:DNA recombination"/>
    <property type="evidence" value="ECO:0007669"/>
    <property type="project" value="UniProtKB-KW"/>
</dbReference>
<comment type="caution">
    <text evidence="8">The sequence shown here is derived from an EMBL/GenBank/DDBJ whole genome shotgun (WGS) entry which is preliminary data.</text>
</comment>
<dbReference type="OrthoDB" id="9803188at2"/>
<dbReference type="RefSeq" id="WP_010755135.1">
    <property type="nucleotide sequence ID" value="NZ_ASWD01000002.1"/>
</dbReference>
<dbReference type="PROSITE" id="PS51898">
    <property type="entry name" value="TYR_RECOMBINASE"/>
    <property type="match status" value="1"/>
</dbReference>
<dbReference type="InterPro" id="IPR011010">
    <property type="entry name" value="DNA_brk_join_enz"/>
</dbReference>
<dbReference type="PROSITE" id="PS51900">
    <property type="entry name" value="CB"/>
    <property type="match status" value="1"/>
</dbReference>
<evidence type="ECO:0000256" key="2">
    <source>
        <dbReference type="ARBA" id="ARBA00022908"/>
    </source>
</evidence>
<dbReference type="SUPFAM" id="SSF56349">
    <property type="entry name" value="DNA breaking-rejoining enzymes"/>
    <property type="match status" value="1"/>
</dbReference>
<accession>R2QLD8</accession>
<dbReference type="GO" id="GO:0003677">
    <property type="term" value="F:DNA binding"/>
    <property type="evidence" value="ECO:0007669"/>
    <property type="project" value="UniProtKB-UniRule"/>
</dbReference>
<dbReference type="Proteomes" id="UP000013782">
    <property type="component" value="Unassembled WGS sequence"/>
</dbReference>
<keyword evidence="4" id="KW-0233">DNA recombination</keyword>
<protein>
    <recommendedName>
        <fullName evidence="10">Tyr recombinase domain-containing protein</fullName>
    </recommendedName>
</protein>
<dbReference type="InterPro" id="IPR010998">
    <property type="entry name" value="Integrase_recombinase_N"/>
</dbReference>
<evidence type="ECO:0000259" key="7">
    <source>
        <dbReference type="PROSITE" id="PS51900"/>
    </source>
</evidence>
<dbReference type="InterPro" id="IPR013762">
    <property type="entry name" value="Integrase-like_cat_sf"/>
</dbReference>
<dbReference type="CDD" id="cd01189">
    <property type="entry name" value="INT_ICEBs1_C_like"/>
    <property type="match status" value="1"/>
</dbReference>
<keyword evidence="3 5" id="KW-0238">DNA-binding</keyword>